<evidence type="ECO:0000256" key="5">
    <source>
        <dbReference type="ARBA" id="ARBA00022777"/>
    </source>
</evidence>
<evidence type="ECO:0000256" key="2">
    <source>
        <dbReference type="ARBA" id="ARBA00010688"/>
    </source>
</evidence>
<sequence length="493" mass="54511">MEDTEIIDGDDDVSVEEVNVQGGSAEDDGVDNDADIESSDSDEGYESREDALYNFSPSGYDFSNSSEDEKEVGGGKKGKNNGKKKSPIKTIHKKSKRRVADFKKKMKPPAPGTGCCFPPIFGKSRSRSGSFRLVSNSSLESSSSRSSSGRERSSSWSRGRRDSSRHQQQHQKAPMVVCFGEMMVNLVPTESGVSLADAVEYKKSPAGSTANVAIAISRLGASSAFIGKVGNDEFGYMLSDILMQNGVDNSGLLFDEYARTMLAFYALKSDGEPQFLFYRHPSADMLIRPEELDVRLIKKATIFHYSSFSLVMEPSKSSHLAAMNLAKMCGCLLSYAPNLTLPIWPSAHAAREGILNIWNFADIIKLNLEEVRFLSEGDDPYDDQVIMNKLFHPHLKLLLVTEGPRGCRYYTRDYKGWVRGFEVEVVDTDGADDAFLAGLLSILSARKYIYKDERKLREALAFANASAAVTMTRREAIPSLPIKDAVIRLLLPF</sequence>
<accession>A0A445DDS5</accession>
<evidence type="ECO:0000256" key="10">
    <source>
        <dbReference type="ARBA" id="ARBA00048451"/>
    </source>
</evidence>
<dbReference type="PANTHER" id="PTHR43085">
    <property type="entry name" value="HEXOKINASE FAMILY MEMBER"/>
    <property type="match status" value="1"/>
</dbReference>
<dbReference type="PANTHER" id="PTHR43085:SF60">
    <property type="entry name" value="PFKB FAMILY CARBOHYDRATE KINASE"/>
    <property type="match status" value="1"/>
</dbReference>
<gene>
    <name evidence="14" type="ORF">Ahy_A04g018492</name>
</gene>
<dbReference type="SUPFAM" id="SSF53613">
    <property type="entry name" value="Ribokinase-like"/>
    <property type="match status" value="1"/>
</dbReference>
<feature type="domain" description="Carbohydrate kinase PfkB" evidence="13">
    <location>
        <begin position="175"/>
        <end position="482"/>
    </location>
</feature>
<keyword evidence="6" id="KW-0067">ATP-binding</keyword>
<feature type="region of interest" description="Disordered" evidence="12">
    <location>
        <begin position="1"/>
        <end position="118"/>
    </location>
</feature>
<dbReference type="GO" id="GO:0005524">
    <property type="term" value="F:ATP binding"/>
    <property type="evidence" value="ECO:0007669"/>
    <property type="project" value="UniProtKB-KW"/>
</dbReference>
<keyword evidence="5 11" id="KW-0418">Kinase</keyword>
<dbReference type="InterPro" id="IPR050306">
    <property type="entry name" value="PfkB_Carbo_kinase"/>
</dbReference>
<feature type="compositionally biased region" description="Low complexity" evidence="12">
    <location>
        <begin position="132"/>
        <end position="147"/>
    </location>
</feature>
<comment type="caution">
    <text evidence="14">The sequence shown here is derived from an EMBL/GenBank/DDBJ whole genome shotgun (WGS) entry which is preliminary data.</text>
</comment>
<comment type="similarity">
    <text evidence="2 11">Belongs to the carbohydrate kinase PfkB family.</text>
</comment>
<dbReference type="Gene3D" id="3.40.1190.20">
    <property type="match status" value="1"/>
</dbReference>
<evidence type="ECO:0000256" key="3">
    <source>
        <dbReference type="ARBA" id="ARBA00022679"/>
    </source>
</evidence>
<protein>
    <recommendedName>
        <fullName evidence="9">fructokinase</fullName>
        <ecNumber evidence="9">2.7.1.4</ecNumber>
    </recommendedName>
</protein>
<evidence type="ECO:0000256" key="8">
    <source>
        <dbReference type="ARBA" id="ARBA00037195"/>
    </source>
</evidence>
<keyword evidence="4" id="KW-0547">Nucleotide-binding</keyword>
<dbReference type="InterPro" id="IPR002139">
    <property type="entry name" value="Ribo/fructo_kinase"/>
</dbReference>
<dbReference type="GO" id="GO:0008865">
    <property type="term" value="F:fructokinase activity"/>
    <property type="evidence" value="ECO:0007669"/>
    <property type="project" value="UniProtKB-EC"/>
</dbReference>
<evidence type="ECO:0000256" key="1">
    <source>
        <dbReference type="ARBA" id="ARBA00004727"/>
    </source>
</evidence>
<feature type="compositionally biased region" description="Basic and acidic residues" evidence="12">
    <location>
        <begin position="148"/>
        <end position="165"/>
    </location>
</feature>
<dbReference type="PRINTS" id="PR00990">
    <property type="entry name" value="RIBOKINASE"/>
</dbReference>
<keyword evidence="3 11" id="KW-0808">Transferase</keyword>
<dbReference type="EMBL" id="SDMP01000004">
    <property type="protein sequence ID" value="RYR61331.1"/>
    <property type="molecule type" value="Genomic_DNA"/>
</dbReference>
<feature type="region of interest" description="Disordered" evidence="12">
    <location>
        <begin position="132"/>
        <end position="172"/>
    </location>
</feature>
<dbReference type="PROSITE" id="PS00584">
    <property type="entry name" value="PFKB_KINASES_2"/>
    <property type="match status" value="1"/>
</dbReference>
<evidence type="ECO:0000259" key="13">
    <source>
        <dbReference type="Pfam" id="PF00294"/>
    </source>
</evidence>
<evidence type="ECO:0000256" key="9">
    <source>
        <dbReference type="ARBA" id="ARBA00038887"/>
    </source>
</evidence>
<feature type="compositionally biased region" description="Polar residues" evidence="12">
    <location>
        <begin position="55"/>
        <end position="65"/>
    </location>
</feature>
<dbReference type="Proteomes" id="UP000289738">
    <property type="component" value="Chromosome A04"/>
</dbReference>
<comment type="catalytic activity">
    <reaction evidence="10">
        <text>D-fructose + ATP = D-fructose 6-phosphate + ADP + H(+)</text>
        <dbReference type="Rhea" id="RHEA:16125"/>
        <dbReference type="ChEBI" id="CHEBI:15378"/>
        <dbReference type="ChEBI" id="CHEBI:30616"/>
        <dbReference type="ChEBI" id="CHEBI:37721"/>
        <dbReference type="ChEBI" id="CHEBI:61527"/>
        <dbReference type="ChEBI" id="CHEBI:456216"/>
        <dbReference type="EC" id="2.7.1.4"/>
    </reaction>
</comment>
<comment type="function">
    <text evidence="8">May play an important role in maintaining the flux of carbon towards starch formation.</text>
</comment>
<dbReference type="EC" id="2.7.1.4" evidence="9"/>
<dbReference type="FunFam" id="3.40.1190.20:FF:000005">
    <property type="entry name" value="Probable fructokinase-2"/>
    <property type="match status" value="1"/>
</dbReference>
<feature type="compositionally biased region" description="Basic residues" evidence="12">
    <location>
        <begin position="76"/>
        <end position="97"/>
    </location>
</feature>
<evidence type="ECO:0000313" key="15">
    <source>
        <dbReference type="Proteomes" id="UP000289738"/>
    </source>
</evidence>
<evidence type="ECO:0000256" key="7">
    <source>
        <dbReference type="ARBA" id="ARBA00023277"/>
    </source>
</evidence>
<feature type="compositionally biased region" description="Acidic residues" evidence="12">
    <location>
        <begin position="1"/>
        <end position="15"/>
    </location>
</feature>
<evidence type="ECO:0000313" key="14">
    <source>
        <dbReference type="EMBL" id="RYR61331.1"/>
    </source>
</evidence>
<name>A0A445DDS5_ARAHY</name>
<dbReference type="GO" id="GO:0006000">
    <property type="term" value="P:fructose metabolic process"/>
    <property type="evidence" value="ECO:0007669"/>
    <property type="project" value="TreeGrafter"/>
</dbReference>
<evidence type="ECO:0000256" key="12">
    <source>
        <dbReference type="SAM" id="MobiDB-lite"/>
    </source>
</evidence>
<dbReference type="STRING" id="3818.A0A445DDS5"/>
<reference evidence="14 15" key="1">
    <citation type="submission" date="2019-01" db="EMBL/GenBank/DDBJ databases">
        <title>Sequencing of cultivated peanut Arachis hypogaea provides insights into genome evolution and oil improvement.</title>
        <authorList>
            <person name="Chen X."/>
        </authorList>
    </citation>
    <scope>NUCLEOTIDE SEQUENCE [LARGE SCALE GENOMIC DNA]</scope>
    <source>
        <strain evidence="15">cv. Fuhuasheng</strain>
        <tissue evidence="14">Leaves</tissue>
    </source>
</reference>
<dbReference type="InterPro" id="IPR029056">
    <property type="entry name" value="Ribokinase-like"/>
</dbReference>
<evidence type="ECO:0000256" key="4">
    <source>
        <dbReference type="ARBA" id="ARBA00022741"/>
    </source>
</evidence>
<evidence type="ECO:0000256" key="6">
    <source>
        <dbReference type="ARBA" id="ARBA00022840"/>
    </source>
</evidence>
<proteinExistence type="inferred from homology"/>
<feature type="compositionally biased region" description="Acidic residues" evidence="12">
    <location>
        <begin position="25"/>
        <end position="44"/>
    </location>
</feature>
<dbReference type="CDD" id="cd01167">
    <property type="entry name" value="bac_FRK"/>
    <property type="match status" value="1"/>
</dbReference>
<keyword evidence="15" id="KW-1185">Reference proteome</keyword>
<evidence type="ECO:0000256" key="11">
    <source>
        <dbReference type="RuleBase" id="RU003704"/>
    </source>
</evidence>
<comment type="pathway">
    <text evidence="1">Glycan biosynthesis; starch biosynthesis.</text>
</comment>
<dbReference type="GO" id="GO:0005829">
    <property type="term" value="C:cytosol"/>
    <property type="evidence" value="ECO:0007669"/>
    <property type="project" value="TreeGrafter"/>
</dbReference>
<organism evidence="14 15">
    <name type="scientific">Arachis hypogaea</name>
    <name type="common">Peanut</name>
    <dbReference type="NCBI Taxonomy" id="3818"/>
    <lineage>
        <taxon>Eukaryota</taxon>
        <taxon>Viridiplantae</taxon>
        <taxon>Streptophyta</taxon>
        <taxon>Embryophyta</taxon>
        <taxon>Tracheophyta</taxon>
        <taxon>Spermatophyta</taxon>
        <taxon>Magnoliopsida</taxon>
        <taxon>eudicotyledons</taxon>
        <taxon>Gunneridae</taxon>
        <taxon>Pentapetalae</taxon>
        <taxon>rosids</taxon>
        <taxon>fabids</taxon>
        <taxon>Fabales</taxon>
        <taxon>Fabaceae</taxon>
        <taxon>Papilionoideae</taxon>
        <taxon>50 kb inversion clade</taxon>
        <taxon>dalbergioids sensu lato</taxon>
        <taxon>Dalbergieae</taxon>
        <taxon>Pterocarpus clade</taxon>
        <taxon>Arachis</taxon>
    </lineage>
</organism>
<dbReference type="InterPro" id="IPR011611">
    <property type="entry name" value="PfkB_dom"/>
</dbReference>
<keyword evidence="7" id="KW-0119">Carbohydrate metabolism</keyword>
<dbReference type="InterPro" id="IPR002173">
    <property type="entry name" value="Carboh/pur_kinase_PfkB_CS"/>
</dbReference>
<dbReference type="AlphaFoldDB" id="A0A445DDS5"/>
<dbReference type="Pfam" id="PF00294">
    <property type="entry name" value="PfkB"/>
    <property type="match status" value="1"/>
</dbReference>